<accession>A0A7S0JC08</accession>
<protein>
    <recommendedName>
        <fullName evidence="2">Exostosin GT47 domain-containing protein</fullName>
    </recommendedName>
</protein>
<dbReference type="InterPro" id="IPR004263">
    <property type="entry name" value="Exostosin"/>
</dbReference>
<organism evidence="3">
    <name type="scientific">Calcidiscus leptoporus</name>
    <dbReference type="NCBI Taxonomy" id="127549"/>
    <lineage>
        <taxon>Eukaryota</taxon>
        <taxon>Haptista</taxon>
        <taxon>Haptophyta</taxon>
        <taxon>Prymnesiophyceae</taxon>
        <taxon>Coccolithales</taxon>
        <taxon>Calcidiscaceae</taxon>
        <taxon>Calcidiscus</taxon>
    </lineage>
</organism>
<dbReference type="PANTHER" id="PTHR11062:SF281">
    <property type="entry name" value="EXOSTOSIN-LIKE 2"/>
    <property type="match status" value="1"/>
</dbReference>
<dbReference type="AlphaFoldDB" id="A0A7S0JC08"/>
<evidence type="ECO:0000256" key="1">
    <source>
        <dbReference type="ARBA" id="ARBA00010271"/>
    </source>
</evidence>
<dbReference type="EMBL" id="HBER01044707">
    <property type="protein sequence ID" value="CAD8547170.1"/>
    <property type="molecule type" value="Transcribed_RNA"/>
</dbReference>
<sequence>MVPAGDTYISSRLYSAIGAGCLPVIIGDIIIHAAFNARVNYTSFAVVIPEKDFVRHPQNLVALLRRIPPAEVLRRQESLAKARPKILFDVANNTGAAAGTNFLELAVEQCFPRMARCGAQRVRHFNGSAFIGNSMLLQ</sequence>
<dbReference type="GO" id="GO:0016757">
    <property type="term" value="F:glycosyltransferase activity"/>
    <property type="evidence" value="ECO:0007669"/>
    <property type="project" value="InterPro"/>
</dbReference>
<comment type="similarity">
    <text evidence="1">Belongs to the glycosyltransferase 47 family.</text>
</comment>
<dbReference type="PANTHER" id="PTHR11062">
    <property type="entry name" value="EXOSTOSIN HEPARAN SULFATE GLYCOSYLTRANSFERASE -RELATED"/>
    <property type="match status" value="1"/>
</dbReference>
<dbReference type="Pfam" id="PF03016">
    <property type="entry name" value="Exostosin_GT47"/>
    <property type="match status" value="1"/>
</dbReference>
<reference evidence="3" key="1">
    <citation type="submission" date="2021-01" db="EMBL/GenBank/DDBJ databases">
        <authorList>
            <person name="Corre E."/>
            <person name="Pelletier E."/>
            <person name="Niang G."/>
            <person name="Scheremetjew M."/>
            <person name="Finn R."/>
            <person name="Kale V."/>
            <person name="Holt S."/>
            <person name="Cochrane G."/>
            <person name="Meng A."/>
            <person name="Brown T."/>
            <person name="Cohen L."/>
        </authorList>
    </citation>
    <scope>NUCLEOTIDE SEQUENCE</scope>
    <source>
        <strain evidence="3">RCC1130</strain>
    </source>
</reference>
<dbReference type="InterPro" id="IPR040911">
    <property type="entry name" value="Exostosin_GT47"/>
</dbReference>
<evidence type="ECO:0000259" key="2">
    <source>
        <dbReference type="Pfam" id="PF03016"/>
    </source>
</evidence>
<gene>
    <name evidence="3" type="ORF">CLEP1334_LOCUS22460</name>
</gene>
<feature type="domain" description="Exostosin GT47" evidence="2">
    <location>
        <begin position="1"/>
        <end position="58"/>
    </location>
</feature>
<evidence type="ECO:0000313" key="3">
    <source>
        <dbReference type="EMBL" id="CAD8547170.1"/>
    </source>
</evidence>
<name>A0A7S0JC08_9EUKA</name>
<proteinExistence type="inferred from homology"/>